<reference evidence="2 4" key="2">
    <citation type="journal article" date="2014" name="BMC Genomics">
        <title>An improved genome release (version Mt4.0) for the model legume Medicago truncatula.</title>
        <authorList>
            <person name="Tang H."/>
            <person name="Krishnakumar V."/>
            <person name="Bidwell S."/>
            <person name="Rosen B."/>
            <person name="Chan A."/>
            <person name="Zhou S."/>
            <person name="Gentzbittel L."/>
            <person name="Childs K.L."/>
            <person name="Yandell M."/>
            <person name="Gundlach H."/>
            <person name="Mayer K.F."/>
            <person name="Schwartz D.C."/>
            <person name="Town C.D."/>
        </authorList>
    </citation>
    <scope>GENOME REANNOTATION</scope>
    <source>
        <strain evidence="2">A17</strain>
        <strain evidence="3 4">cv. Jemalong A17</strain>
    </source>
</reference>
<evidence type="ECO:0000313" key="4">
    <source>
        <dbReference type="Proteomes" id="UP000002051"/>
    </source>
</evidence>
<proteinExistence type="predicted"/>
<gene>
    <name evidence="2" type="ordered locus">MTR_7g055993</name>
</gene>
<dbReference type="HOGENOM" id="CLU_2403026_0_0_1"/>
<evidence type="ECO:0000313" key="2">
    <source>
        <dbReference type="EMBL" id="KEH22601.1"/>
    </source>
</evidence>
<reference evidence="3" key="3">
    <citation type="submission" date="2015-04" db="UniProtKB">
        <authorList>
            <consortium name="EnsemblPlants"/>
        </authorList>
    </citation>
    <scope>IDENTIFICATION</scope>
    <source>
        <strain evidence="3">cv. Jemalong A17</strain>
    </source>
</reference>
<sequence length="93" mass="10338">MITNCPSLSIMPESKSKDKKVNGTGELLTQFDDNTPTLRATKPRRKSTSVFLALSSQQTPSSQLITKDLPVFTSTEELLDLRFHLTSTQSHTL</sequence>
<reference evidence="2 4" key="1">
    <citation type="journal article" date="2011" name="Nature">
        <title>The Medicago genome provides insight into the evolution of rhizobial symbioses.</title>
        <authorList>
            <person name="Young N.D."/>
            <person name="Debelle F."/>
            <person name="Oldroyd G.E."/>
            <person name="Geurts R."/>
            <person name="Cannon S.B."/>
            <person name="Udvardi M.K."/>
            <person name="Benedito V.A."/>
            <person name="Mayer K.F."/>
            <person name="Gouzy J."/>
            <person name="Schoof H."/>
            <person name="Van de Peer Y."/>
            <person name="Proost S."/>
            <person name="Cook D.R."/>
            <person name="Meyers B.C."/>
            <person name="Spannagl M."/>
            <person name="Cheung F."/>
            <person name="De Mita S."/>
            <person name="Krishnakumar V."/>
            <person name="Gundlach H."/>
            <person name="Zhou S."/>
            <person name="Mudge J."/>
            <person name="Bharti A.K."/>
            <person name="Murray J.D."/>
            <person name="Naoumkina M.A."/>
            <person name="Rosen B."/>
            <person name="Silverstein K.A."/>
            <person name="Tang H."/>
            <person name="Rombauts S."/>
            <person name="Zhao P.X."/>
            <person name="Zhou P."/>
            <person name="Barbe V."/>
            <person name="Bardou P."/>
            <person name="Bechner M."/>
            <person name="Bellec A."/>
            <person name="Berger A."/>
            <person name="Berges H."/>
            <person name="Bidwell S."/>
            <person name="Bisseling T."/>
            <person name="Choisne N."/>
            <person name="Couloux A."/>
            <person name="Denny R."/>
            <person name="Deshpande S."/>
            <person name="Dai X."/>
            <person name="Doyle J.J."/>
            <person name="Dudez A.M."/>
            <person name="Farmer A.D."/>
            <person name="Fouteau S."/>
            <person name="Franken C."/>
            <person name="Gibelin C."/>
            <person name="Gish J."/>
            <person name="Goldstein S."/>
            <person name="Gonzalez A.J."/>
            <person name="Green P.J."/>
            <person name="Hallab A."/>
            <person name="Hartog M."/>
            <person name="Hua A."/>
            <person name="Humphray S.J."/>
            <person name="Jeong D.H."/>
            <person name="Jing Y."/>
            <person name="Jocker A."/>
            <person name="Kenton S.M."/>
            <person name="Kim D.J."/>
            <person name="Klee K."/>
            <person name="Lai H."/>
            <person name="Lang C."/>
            <person name="Lin S."/>
            <person name="Macmil S.L."/>
            <person name="Magdelenat G."/>
            <person name="Matthews L."/>
            <person name="McCorrison J."/>
            <person name="Monaghan E.L."/>
            <person name="Mun J.H."/>
            <person name="Najar F.Z."/>
            <person name="Nicholson C."/>
            <person name="Noirot C."/>
            <person name="O'Bleness M."/>
            <person name="Paule C.R."/>
            <person name="Poulain J."/>
            <person name="Prion F."/>
            <person name="Qin B."/>
            <person name="Qu C."/>
            <person name="Retzel E.F."/>
            <person name="Riddle C."/>
            <person name="Sallet E."/>
            <person name="Samain S."/>
            <person name="Samson N."/>
            <person name="Sanders I."/>
            <person name="Saurat O."/>
            <person name="Scarpelli C."/>
            <person name="Schiex T."/>
            <person name="Segurens B."/>
            <person name="Severin A.J."/>
            <person name="Sherrier D.J."/>
            <person name="Shi R."/>
            <person name="Sims S."/>
            <person name="Singer S.R."/>
            <person name="Sinharoy S."/>
            <person name="Sterck L."/>
            <person name="Viollet A."/>
            <person name="Wang B.B."/>
            <person name="Wang K."/>
            <person name="Wang M."/>
            <person name="Wang X."/>
            <person name="Warfsmann J."/>
            <person name="Weissenbach J."/>
            <person name="White D.D."/>
            <person name="White J.D."/>
            <person name="Wiley G.B."/>
            <person name="Wincker P."/>
            <person name="Xing Y."/>
            <person name="Yang L."/>
            <person name="Yao Z."/>
            <person name="Ying F."/>
            <person name="Zhai J."/>
            <person name="Zhou L."/>
            <person name="Zuber A."/>
            <person name="Denarie J."/>
            <person name="Dixon R.A."/>
            <person name="May G.D."/>
            <person name="Schwartz D.C."/>
            <person name="Rogers J."/>
            <person name="Quetier F."/>
            <person name="Town C.D."/>
            <person name="Roe B.A."/>
        </authorList>
    </citation>
    <scope>NUCLEOTIDE SEQUENCE [LARGE SCALE GENOMIC DNA]</scope>
    <source>
        <strain evidence="2">A17</strain>
        <strain evidence="3 4">cv. Jemalong A17</strain>
    </source>
</reference>
<dbReference type="EnsemblPlants" id="KEH22601">
    <property type="protein sequence ID" value="KEH22601"/>
    <property type="gene ID" value="MTR_7g055993"/>
</dbReference>
<accession>A0A072TZG5</accession>
<keyword evidence="4" id="KW-1185">Reference proteome</keyword>
<name>A0A072TZG5_MEDTR</name>
<protein>
    <submittedName>
        <fullName evidence="2 3">Uncharacterized protein</fullName>
    </submittedName>
</protein>
<dbReference type="EMBL" id="CM001223">
    <property type="protein sequence ID" value="KEH22601.1"/>
    <property type="molecule type" value="Genomic_DNA"/>
</dbReference>
<evidence type="ECO:0000313" key="3">
    <source>
        <dbReference type="EnsemblPlants" id="KEH22601"/>
    </source>
</evidence>
<evidence type="ECO:0000256" key="1">
    <source>
        <dbReference type="SAM" id="MobiDB-lite"/>
    </source>
</evidence>
<dbReference type="AlphaFoldDB" id="A0A072TZG5"/>
<dbReference type="Proteomes" id="UP000002051">
    <property type="component" value="Unassembled WGS sequence"/>
</dbReference>
<feature type="region of interest" description="Disordered" evidence="1">
    <location>
        <begin position="1"/>
        <end position="46"/>
    </location>
</feature>
<organism evidence="2 4">
    <name type="scientific">Medicago truncatula</name>
    <name type="common">Barrel medic</name>
    <name type="synonym">Medicago tribuloides</name>
    <dbReference type="NCBI Taxonomy" id="3880"/>
    <lineage>
        <taxon>Eukaryota</taxon>
        <taxon>Viridiplantae</taxon>
        <taxon>Streptophyta</taxon>
        <taxon>Embryophyta</taxon>
        <taxon>Tracheophyta</taxon>
        <taxon>Spermatophyta</taxon>
        <taxon>Magnoliopsida</taxon>
        <taxon>eudicotyledons</taxon>
        <taxon>Gunneridae</taxon>
        <taxon>Pentapetalae</taxon>
        <taxon>rosids</taxon>
        <taxon>fabids</taxon>
        <taxon>Fabales</taxon>
        <taxon>Fabaceae</taxon>
        <taxon>Papilionoideae</taxon>
        <taxon>50 kb inversion clade</taxon>
        <taxon>NPAAA clade</taxon>
        <taxon>Hologalegina</taxon>
        <taxon>IRL clade</taxon>
        <taxon>Trifolieae</taxon>
        <taxon>Medicago</taxon>
    </lineage>
</organism>